<gene>
    <name evidence="2" type="ORF">AVEN_25704_1</name>
</gene>
<keyword evidence="3" id="KW-1185">Reference proteome</keyword>
<dbReference type="Proteomes" id="UP000499080">
    <property type="component" value="Unassembled WGS sequence"/>
</dbReference>
<dbReference type="AlphaFoldDB" id="A0A4Y2TX16"/>
<feature type="compositionally biased region" description="Acidic residues" evidence="1">
    <location>
        <begin position="8"/>
        <end position="27"/>
    </location>
</feature>
<evidence type="ECO:0000256" key="1">
    <source>
        <dbReference type="SAM" id="MobiDB-lite"/>
    </source>
</evidence>
<organism evidence="2 3">
    <name type="scientific">Araneus ventricosus</name>
    <name type="common">Orbweaver spider</name>
    <name type="synonym">Epeira ventricosa</name>
    <dbReference type="NCBI Taxonomy" id="182803"/>
    <lineage>
        <taxon>Eukaryota</taxon>
        <taxon>Metazoa</taxon>
        <taxon>Ecdysozoa</taxon>
        <taxon>Arthropoda</taxon>
        <taxon>Chelicerata</taxon>
        <taxon>Arachnida</taxon>
        <taxon>Araneae</taxon>
        <taxon>Araneomorphae</taxon>
        <taxon>Entelegynae</taxon>
        <taxon>Araneoidea</taxon>
        <taxon>Araneidae</taxon>
        <taxon>Araneus</taxon>
    </lineage>
</organism>
<evidence type="ECO:0000313" key="2">
    <source>
        <dbReference type="EMBL" id="GBO03846.1"/>
    </source>
</evidence>
<feature type="non-terminal residue" evidence="2">
    <location>
        <position position="27"/>
    </location>
</feature>
<dbReference type="EMBL" id="BGPR01031021">
    <property type="protein sequence ID" value="GBO03846.1"/>
    <property type="molecule type" value="Genomic_DNA"/>
</dbReference>
<comment type="caution">
    <text evidence="2">The sequence shown here is derived from an EMBL/GenBank/DDBJ whole genome shotgun (WGS) entry which is preliminary data.</text>
</comment>
<name>A0A4Y2TX16_ARAVE</name>
<protein>
    <submittedName>
        <fullName evidence="2">Uncharacterized protein</fullName>
    </submittedName>
</protein>
<reference evidence="2 3" key="1">
    <citation type="journal article" date="2019" name="Sci. Rep.">
        <title>Orb-weaving spider Araneus ventricosus genome elucidates the spidroin gene catalogue.</title>
        <authorList>
            <person name="Kono N."/>
            <person name="Nakamura H."/>
            <person name="Ohtoshi R."/>
            <person name="Moran D.A.P."/>
            <person name="Shinohara A."/>
            <person name="Yoshida Y."/>
            <person name="Fujiwara M."/>
            <person name="Mori M."/>
            <person name="Tomita M."/>
            <person name="Arakawa K."/>
        </authorList>
    </citation>
    <scope>NUCLEOTIDE SEQUENCE [LARGE SCALE GENOMIC DNA]</scope>
</reference>
<accession>A0A4Y2TX16</accession>
<proteinExistence type="predicted"/>
<evidence type="ECO:0000313" key="3">
    <source>
        <dbReference type="Proteomes" id="UP000499080"/>
    </source>
</evidence>
<feature type="region of interest" description="Disordered" evidence="1">
    <location>
        <begin position="1"/>
        <end position="27"/>
    </location>
</feature>
<sequence>MDWQSCEETMEWEPTDYVEEMEWEEVP</sequence>